<dbReference type="GO" id="GO:0005886">
    <property type="term" value="C:plasma membrane"/>
    <property type="evidence" value="ECO:0007669"/>
    <property type="project" value="UniProtKB-SubCell"/>
</dbReference>
<accession>A0A420ECK8</accession>
<dbReference type="PROSITE" id="PS50885">
    <property type="entry name" value="HAMP"/>
    <property type="match status" value="1"/>
</dbReference>
<feature type="domain" description="T-SNARE coiled-coil homology" evidence="8">
    <location>
        <begin position="581"/>
        <end position="643"/>
    </location>
</feature>
<feature type="transmembrane region" description="Helical" evidence="6">
    <location>
        <begin position="315"/>
        <end position="339"/>
    </location>
</feature>
<keyword evidence="2" id="KW-1003">Cell membrane</keyword>
<dbReference type="OrthoDB" id="5800769at2"/>
<organism evidence="10 11">
    <name type="scientific">Alginatibacterium sediminis</name>
    <dbReference type="NCBI Taxonomy" id="2164068"/>
    <lineage>
        <taxon>Bacteria</taxon>
        <taxon>Pseudomonadati</taxon>
        <taxon>Pseudomonadota</taxon>
        <taxon>Gammaproteobacteria</taxon>
        <taxon>Alteromonadales</taxon>
        <taxon>Alteromonadaceae</taxon>
        <taxon>Alginatibacterium</taxon>
    </lineage>
</organism>
<dbReference type="AlphaFoldDB" id="A0A420ECK8"/>
<keyword evidence="2" id="KW-0997">Cell inner membrane</keyword>
<feature type="transmembrane region" description="Helical" evidence="6">
    <location>
        <begin position="20"/>
        <end position="39"/>
    </location>
</feature>
<keyword evidence="6" id="KW-0472">Membrane</keyword>
<dbReference type="GO" id="GO:0007165">
    <property type="term" value="P:signal transduction"/>
    <property type="evidence" value="ECO:0007669"/>
    <property type="project" value="UniProtKB-KW"/>
</dbReference>
<evidence type="ECO:0000256" key="5">
    <source>
        <dbReference type="PROSITE-ProRule" id="PRU00284"/>
    </source>
</evidence>
<keyword evidence="11" id="KW-1185">Reference proteome</keyword>
<dbReference type="Proteomes" id="UP000286482">
    <property type="component" value="Unassembled WGS sequence"/>
</dbReference>
<dbReference type="InterPro" id="IPR004089">
    <property type="entry name" value="MCPsignal_dom"/>
</dbReference>
<dbReference type="PROSITE" id="PS50111">
    <property type="entry name" value="CHEMOTAXIS_TRANSDUC_2"/>
    <property type="match status" value="1"/>
</dbReference>
<comment type="subcellular location">
    <subcellularLocation>
        <location evidence="1">Cell inner membrane</location>
        <topology evidence="1">Multi-pass membrane protein</topology>
    </subcellularLocation>
</comment>
<sequence length="666" mass="72522">MTLFSPAIAISDRMGFKYKFMLWAALFLVPILYGSYALLSNVQEQISIANEELEGYSIIEKIPHITALIAQHQHLATKKNMGQDVSSSEIQSLKSELQSQLATVSQLIPPSLQNDFGNIEQGVLALDANKGPLSAILDTHEQAAREVRALINSISVETGVVRDPQVSSYYLVDISINRLPMLQSLVARLRDRAGDVSDFGILDAESLSDLSYRSDSSAEVLSDMNKSTLQLYAVDDKYQRELGADLSQTLSALESFVELIQVDIIKDQEVRTTTEQIFSLANSALLGLEQLQERTWQEFGQELSARHDTLVKNSWVTIIALIIILLICVYFMVGAYLSVRRTVKQIRMVAAKVNRGELDQDCVIYGRDELADIAKDYNATFNALRSLLEQVTLSSNQMLSAVESISETSINVRKAIDEQQSQTHQVATAVSEMTATAGSMAADAQQGAESTLASQQAVANGQAIVGETITTINEINNEVTITSELVNKLQQSSEEIGGVVDVIRNIAGQTNLLALNAAIEAARAGEQGRGFAVVADEVRTLASRTQSSTDEIQNMIEGLQTGARESFDAMQSATQRASSGVEQAQEARSSLDDITQRVDVVVGINTNIASAIEEQSMVMSDVEQNVVQISDGANAAMGVVEDASRAGDSIRDEVETLQKLVSRYHL</sequence>
<dbReference type="PRINTS" id="PR00260">
    <property type="entry name" value="CHEMTRNSDUCR"/>
</dbReference>
<dbReference type="InterPro" id="IPR000727">
    <property type="entry name" value="T_SNARE_dom"/>
</dbReference>
<dbReference type="SMART" id="SM00283">
    <property type="entry name" value="MA"/>
    <property type="match status" value="1"/>
</dbReference>
<keyword evidence="6" id="KW-1133">Transmembrane helix</keyword>
<comment type="similarity">
    <text evidence="4">Belongs to the methyl-accepting chemotaxis (MCP) protein family.</text>
</comment>
<evidence type="ECO:0000259" key="9">
    <source>
        <dbReference type="PROSITE" id="PS50885"/>
    </source>
</evidence>
<dbReference type="PANTHER" id="PTHR32089:SF112">
    <property type="entry name" value="LYSOZYME-LIKE PROTEIN-RELATED"/>
    <property type="match status" value="1"/>
</dbReference>
<feature type="domain" description="Methyl-accepting transducer" evidence="7">
    <location>
        <begin position="394"/>
        <end position="630"/>
    </location>
</feature>
<dbReference type="CDD" id="cd11386">
    <property type="entry name" value="MCP_signal"/>
    <property type="match status" value="1"/>
</dbReference>
<dbReference type="GO" id="GO:0004888">
    <property type="term" value="F:transmembrane signaling receptor activity"/>
    <property type="evidence" value="ECO:0007669"/>
    <property type="project" value="InterPro"/>
</dbReference>
<dbReference type="FunFam" id="1.10.287.950:FF:000001">
    <property type="entry name" value="Methyl-accepting chemotaxis sensory transducer"/>
    <property type="match status" value="1"/>
</dbReference>
<evidence type="ECO:0000256" key="3">
    <source>
        <dbReference type="ARBA" id="ARBA00023224"/>
    </source>
</evidence>
<protein>
    <submittedName>
        <fullName evidence="10">Methyl-accepting chemotaxis protein</fullName>
    </submittedName>
</protein>
<dbReference type="EMBL" id="RAQO01000005">
    <property type="protein sequence ID" value="RKF18469.1"/>
    <property type="molecule type" value="Genomic_DNA"/>
</dbReference>
<dbReference type="SMART" id="SM00304">
    <property type="entry name" value="HAMP"/>
    <property type="match status" value="1"/>
</dbReference>
<evidence type="ECO:0000256" key="1">
    <source>
        <dbReference type="ARBA" id="ARBA00004429"/>
    </source>
</evidence>
<gene>
    <name evidence="10" type="ORF">DBZ36_08640</name>
</gene>
<dbReference type="RefSeq" id="WP_120354548.1">
    <property type="nucleotide sequence ID" value="NZ_RAQO01000005.1"/>
</dbReference>
<evidence type="ECO:0000256" key="2">
    <source>
        <dbReference type="ARBA" id="ARBA00022519"/>
    </source>
</evidence>
<feature type="domain" description="HAMP" evidence="9">
    <location>
        <begin position="337"/>
        <end position="389"/>
    </location>
</feature>
<proteinExistence type="inferred from homology"/>
<evidence type="ECO:0000259" key="8">
    <source>
        <dbReference type="PROSITE" id="PS50192"/>
    </source>
</evidence>
<dbReference type="InterPro" id="IPR004090">
    <property type="entry name" value="Chemotax_Me-accpt_rcpt"/>
</dbReference>
<dbReference type="InterPro" id="IPR003660">
    <property type="entry name" value="HAMP_dom"/>
</dbReference>
<dbReference type="PROSITE" id="PS50192">
    <property type="entry name" value="T_SNARE"/>
    <property type="match status" value="1"/>
</dbReference>
<name>A0A420ECK8_9ALTE</name>
<evidence type="ECO:0000259" key="7">
    <source>
        <dbReference type="PROSITE" id="PS50111"/>
    </source>
</evidence>
<dbReference type="Gene3D" id="1.10.287.950">
    <property type="entry name" value="Methyl-accepting chemotaxis protein"/>
    <property type="match status" value="1"/>
</dbReference>
<dbReference type="GO" id="GO:0006935">
    <property type="term" value="P:chemotaxis"/>
    <property type="evidence" value="ECO:0007669"/>
    <property type="project" value="InterPro"/>
</dbReference>
<evidence type="ECO:0000313" key="10">
    <source>
        <dbReference type="EMBL" id="RKF18469.1"/>
    </source>
</evidence>
<reference evidence="10 11" key="1">
    <citation type="submission" date="2018-09" db="EMBL/GenBank/DDBJ databases">
        <authorList>
            <person name="Wang Z."/>
        </authorList>
    </citation>
    <scope>NUCLEOTIDE SEQUENCE [LARGE SCALE GENOMIC DNA]</scope>
    <source>
        <strain evidence="10 11">ALS 81</strain>
    </source>
</reference>
<evidence type="ECO:0000313" key="11">
    <source>
        <dbReference type="Proteomes" id="UP000286482"/>
    </source>
</evidence>
<keyword evidence="6" id="KW-0812">Transmembrane</keyword>
<keyword evidence="3 5" id="KW-0807">Transducer</keyword>
<comment type="caution">
    <text evidence="10">The sequence shown here is derived from an EMBL/GenBank/DDBJ whole genome shotgun (WGS) entry which is preliminary data.</text>
</comment>
<dbReference type="SUPFAM" id="SSF58104">
    <property type="entry name" value="Methyl-accepting chemotaxis protein (MCP) signaling domain"/>
    <property type="match status" value="1"/>
</dbReference>
<dbReference type="Pfam" id="PF00015">
    <property type="entry name" value="MCPsignal"/>
    <property type="match status" value="1"/>
</dbReference>
<dbReference type="PANTHER" id="PTHR32089">
    <property type="entry name" value="METHYL-ACCEPTING CHEMOTAXIS PROTEIN MCPB"/>
    <property type="match status" value="1"/>
</dbReference>
<evidence type="ECO:0000256" key="4">
    <source>
        <dbReference type="ARBA" id="ARBA00029447"/>
    </source>
</evidence>
<evidence type="ECO:0000256" key="6">
    <source>
        <dbReference type="SAM" id="Phobius"/>
    </source>
</evidence>